<organism evidence="6 7">
    <name type="scientific">Fusobacterium ulcerans</name>
    <dbReference type="NCBI Taxonomy" id="861"/>
    <lineage>
        <taxon>Bacteria</taxon>
        <taxon>Fusobacteriati</taxon>
        <taxon>Fusobacteriota</taxon>
        <taxon>Fusobacteriia</taxon>
        <taxon>Fusobacteriales</taxon>
        <taxon>Fusobacteriaceae</taxon>
        <taxon>Fusobacterium</taxon>
    </lineage>
</organism>
<dbReference type="Pfam" id="PF01418">
    <property type="entry name" value="HTH_6"/>
    <property type="match status" value="1"/>
</dbReference>
<dbReference type="Pfam" id="PF01380">
    <property type="entry name" value="SIS"/>
    <property type="match status" value="1"/>
</dbReference>
<evidence type="ECO:0000256" key="1">
    <source>
        <dbReference type="ARBA" id="ARBA00023015"/>
    </source>
</evidence>
<proteinExistence type="predicted"/>
<dbReference type="PROSITE" id="PS51071">
    <property type="entry name" value="HTH_RPIR"/>
    <property type="match status" value="1"/>
</dbReference>
<dbReference type="GO" id="GO:0003677">
    <property type="term" value="F:DNA binding"/>
    <property type="evidence" value="ECO:0007669"/>
    <property type="project" value="UniProtKB-KW"/>
</dbReference>
<protein>
    <submittedName>
        <fullName evidence="6">Uncharacterized HTH-type transcriptional regulator ybbH</fullName>
    </submittedName>
</protein>
<name>A0AAX1TLR6_9FUSO</name>
<dbReference type="InterPro" id="IPR000281">
    <property type="entry name" value="HTH_RpiR"/>
</dbReference>
<dbReference type="Proteomes" id="UP000249008">
    <property type="component" value="Chromosome 1"/>
</dbReference>
<dbReference type="GO" id="GO:0003700">
    <property type="term" value="F:DNA-binding transcription factor activity"/>
    <property type="evidence" value="ECO:0007669"/>
    <property type="project" value="InterPro"/>
</dbReference>
<dbReference type="InterPro" id="IPR035472">
    <property type="entry name" value="RpiR-like_SIS"/>
</dbReference>
<reference evidence="6 7" key="1">
    <citation type="submission" date="2018-06" db="EMBL/GenBank/DDBJ databases">
        <authorList>
            <consortium name="Pathogen Informatics"/>
            <person name="Doyle S."/>
        </authorList>
    </citation>
    <scope>NUCLEOTIDE SEQUENCE [LARGE SCALE GENOMIC DNA]</scope>
    <source>
        <strain evidence="6 7">NCTC12112</strain>
    </source>
</reference>
<dbReference type="Gene3D" id="3.40.50.10490">
    <property type="entry name" value="Glucose-6-phosphate isomerase like protein, domain 1"/>
    <property type="match status" value="1"/>
</dbReference>
<dbReference type="GO" id="GO:0097367">
    <property type="term" value="F:carbohydrate derivative binding"/>
    <property type="evidence" value="ECO:0007669"/>
    <property type="project" value="InterPro"/>
</dbReference>
<dbReference type="SUPFAM" id="SSF46689">
    <property type="entry name" value="Homeodomain-like"/>
    <property type="match status" value="1"/>
</dbReference>
<dbReference type="InterPro" id="IPR046348">
    <property type="entry name" value="SIS_dom_sf"/>
</dbReference>
<dbReference type="PANTHER" id="PTHR30514">
    <property type="entry name" value="GLUCOKINASE"/>
    <property type="match status" value="1"/>
</dbReference>
<dbReference type="EMBL" id="LS483487">
    <property type="protein sequence ID" value="SQJ15736.1"/>
    <property type="molecule type" value="Genomic_DNA"/>
</dbReference>
<dbReference type="InterPro" id="IPR047640">
    <property type="entry name" value="RpiR-like"/>
</dbReference>
<sequence>MTGIAKLYRKNYNNLTKAEKQIAEYICGNPKKVIMMTSLDLGKELNVSDATVLRFSKKIGFSKYNELKEYLAEELEARKSVIDKMLDNWNNDREDNNSVKKMINADIKNMQKLYMDLDLEEIDNVVKLMQTSKKIFVIGVGSSRAVAEMLGWHCMVLGLEAVTISEGGYGLFEKIAHVTKDDCVIFFSVPKYLKDEVQMMELLHTKKVPSVVITNNLFSKIASYASIFIPVETDNTSFFNSFILHAEVCNVILLKLFEGDRNRYFQYFKQNEKDQSFLYEDEEPSSTY</sequence>
<evidence type="ECO:0000259" key="4">
    <source>
        <dbReference type="PROSITE" id="PS51071"/>
    </source>
</evidence>
<accession>A0AAX1TLR6</accession>
<evidence type="ECO:0000313" key="7">
    <source>
        <dbReference type="Proteomes" id="UP000249008"/>
    </source>
</evidence>
<dbReference type="Gene3D" id="1.10.10.10">
    <property type="entry name" value="Winged helix-like DNA-binding domain superfamily/Winged helix DNA-binding domain"/>
    <property type="match status" value="1"/>
</dbReference>
<keyword evidence="3" id="KW-0804">Transcription</keyword>
<dbReference type="GO" id="GO:1901135">
    <property type="term" value="P:carbohydrate derivative metabolic process"/>
    <property type="evidence" value="ECO:0007669"/>
    <property type="project" value="InterPro"/>
</dbReference>
<dbReference type="InterPro" id="IPR001347">
    <property type="entry name" value="SIS_dom"/>
</dbReference>
<keyword evidence="1" id="KW-0805">Transcription regulation</keyword>
<evidence type="ECO:0000259" key="5">
    <source>
        <dbReference type="PROSITE" id="PS51464"/>
    </source>
</evidence>
<evidence type="ECO:0000256" key="2">
    <source>
        <dbReference type="ARBA" id="ARBA00023125"/>
    </source>
</evidence>
<evidence type="ECO:0000313" key="6">
    <source>
        <dbReference type="EMBL" id="SQJ15736.1"/>
    </source>
</evidence>
<feature type="domain" description="HTH rpiR-type" evidence="4">
    <location>
        <begin position="2"/>
        <end position="78"/>
    </location>
</feature>
<dbReference type="InterPro" id="IPR009057">
    <property type="entry name" value="Homeodomain-like_sf"/>
</dbReference>
<keyword evidence="2" id="KW-0238">DNA-binding</keyword>
<dbReference type="SUPFAM" id="SSF53697">
    <property type="entry name" value="SIS domain"/>
    <property type="match status" value="1"/>
</dbReference>
<dbReference type="InterPro" id="IPR036388">
    <property type="entry name" value="WH-like_DNA-bd_sf"/>
</dbReference>
<dbReference type="RefSeq" id="WP_005978503.1">
    <property type="nucleotide sequence ID" value="NZ_BAABXY010000001.1"/>
</dbReference>
<dbReference type="KEGG" id="ful:C4N20_06070"/>
<dbReference type="PROSITE" id="PS51464">
    <property type="entry name" value="SIS"/>
    <property type="match status" value="1"/>
</dbReference>
<feature type="domain" description="SIS" evidence="5">
    <location>
        <begin position="125"/>
        <end position="262"/>
    </location>
</feature>
<evidence type="ECO:0000256" key="3">
    <source>
        <dbReference type="ARBA" id="ARBA00023163"/>
    </source>
</evidence>
<dbReference type="CDD" id="cd05013">
    <property type="entry name" value="SIS_RpiR"/>
    <property type="match status" value="1"/>
</dbReference>
<dbReference type="GeneID" id="78454367"/>
<dbReference type="AlphaFoldDB" id="A0AAX1TLR6"/>
<gene>
    <name evidence="6" type="primary">ybbH_5</name>
    <name evidence="6" type="ORF">NCTC12112_03103</name>
</gene>